<feature type="transmembrane region" description="Helical" evidence="5">
    <location>
        <begin position="276"/>
        <end position="298"/>
    </location>
</feature>
<gene>
    <name evidence="7" type="ORF">ETB97_012162</name>
</gene>
<keyword evidence="3 5" id="KW-1133">Transmembrane helix</keyword>
<organism evidence="7 8">
    <name type="scientific">Petromyces alliaceus</name>
    <name type="common">Aspergillus alliaceus</name>
    <dbReference type="NCBI Taxonomy" id="209559"/>
    <lineage>
        <taxon>Eukaryota</taxon>
        <taxon>Fungi</taxon>
        <taxon>Dikarya</taxon>
        <taxon>Ascomycota</taxon>
        <taxon>Pezizomycotina</taxon>
        <taxon>Eurotiomycetes</taxon>
        <taxon>Eurotiomycetidae</taxon>
        <taxon>Eurotiales</taxon>
        <taxon>Aspergillaceae</taxon>
        <taxon>Aspergillus</taxon>
        <taxon>Aspergillus subgen. Circumdati</taxon>
    </lineage>
</organism>
<feature type="domain" description="Wax synthase" evidence="6">
    <location>
        <begin position="227"/>
        <end position="309"/>
    </location>
</feature>
<protein>
    <recommendedName>
        <fullName evidence="6">Wax synthase domain-containing protein</fullName>
    </recommendedName>
</protein>
<accession>A0A8H6E793</accession>
<sequence>MIASIGILHITYIPFTQHALRYIDAFYTACQIGLAYDLLLVRELRALKVIRRKRQGLQDLYYWQHSPKQFSLQTVLWAFDLSTNWRGIEWYDSLQLNQLPPALRNLVKGYGAAVTVRPGALRFWPYSNQEQFFCDAIKVLARGYFLLDTFEYIGTKGSTWLERRMSTAGYSHDCYGNMLLEPIIWGNIAALNAGWLLLYVYAGLTMLYTSATLIMVYLFGLDLWMFPPLFGSGQGLRVFKVSAMTGADWHNLLKRGLLSISQSIVRKIDPNGALDHFTICVSFLISGVIHGVACWAWAGHGRMAALTVFVFAIQPCCFLLQHGIDRVIASYHHHNSITRPVGVTINFTLGFLWTFLTFPLIMRGIDFHPCAEIIRLIRPWSFWASLESYFSKLA</sequence>
<dbReference type="Proteomes" id="UP000541154">
    <property type="component" value="Unassembled WGS sequence"/>
</dbReference>
<dbReference type="InterPro" id="IPR032805">
    <property type="entry name" value="Wax_synthase_dom"/>
</dbReference>
<keyword evidence="8" id="KW-1185">Reference proteome</keyword>
<evidence type="ECO:0000313" key="8">
    <source>
        <dbReference type="Proteomes" id="UP000541154"/>
    </source>
</evidence>
<comment type="caution">
    <text evidence="7">The sequence shown here is derived from an EMBL/GenBank/DDBJ whole genome shotgun (WGS) entry which is preliminary data.</text>
</comment>
<evidence type="ECO:0000256" key="1">
    <source>
        <dbReference type="ARBA" id="ARBA00004141"/>
    </source>
</evidence>
<dbReference type="Pfam" id="PF13813">
    <property type="entry name" value="MBOAT_2"/>
    <property type="match status" value="1"/>
</dbReference>
<evidence type="ECO:0000256" key="4">
    <source>
        <dbReference type="ARBA" id="ARBA00023136"/>
    </source>
</evidence>
<comment type="subcellular location">
    <subcellularLocation>
        <location evidence="1">Membrane</location>
        <topology evidence="1">Multi-pass membrane protein</topology>
    </subcellularLocation>
</comment>
<dbReference type="EMBL" id="SPNV01000082">
    <property type="protein sequence ID" value="KAF5862097.1"/>
    <property type="molecule type" value="Genomic_DNA"/>
</dbReference>
<name>A0A8H6E793_PETAA</name>
<feature type="transmembrane region" description="Helical" evidence="5">
    <location>
        <begin position="341"/>
        <end position="362"/>
    </location>
</feature>
<reference evidence="7 8" key="1">
    <citation type="submission" date="2019-04" db="EMBL/GenBank/DDBJ databases">
        <title>Aspergillus burnettii sp. nov., novel species from soil in southeast Queensland.</title>
        <authorList>
            <person name="Gilchrist C.L.M."/>
            <person name="Pitt J.I."/>
            <person name="Lange L."/>
            <person name="Lacey H.J."/>
            <person name="Vuong D."/>
            <person name="Midgley D.J."/>
            <person name="Greenfield P."/>
            <person name="Bradbury M."/>
            <person name="Lacey E."/>
            <person name="Busk P.K."/>
            <person name="Pilgaard B."/>
            <person name="Chooi Y.H."/>
            <person name="Piggott A.M."/>
        </authorList>
    </citation>
    <scope>NUCLEOTIDE SEQUENCE [LARGE SCALE GENOMIC DNA]</scope>
    <source>
        <strain evidence="7 8">FRR 5400</strain>
    </source>
</reference>
<proteinExistence type="predicted"/>
<evidence type="ECO:0000313" key="7">
    <source>
        <dbReference type="EMBL" id="KAF5862097.1"/>
    </source>
</evidence>
<evidence type="ECO:0000256" key="2">
    <source>
        <dbReference type="ARBA" id="ARBA00022692"/>
    </source>
</evidence>
<evidence type="ECO:0000256" key="3">
    <source>
        <dbReference type="ARBA" id="ARBA00022989"/>
    </source>
</evidence>
<feature type="transmembrane region" description="Helical" evidence="5">
    <location>
        <begin position="304"/>
        <end position="320"/>
    </location>
</feature>
<dbReference type="AlphaFoldDB" id="A0A8H6E793"/>
<feature type="transmembrane region" description="Helical" evidence="5">
    <location>
        <begin position="208"/>
        <end position="230"/>
    </location>
</feature>
<evidence type="ECO:0000259" key="6">
    <source>
        <dbReference type="Pfam" id="PF13813"/>
    </source>
</evidence>
<evidence type="ECO:0000256" key="5">
    <source>
        <dbReference type="SAM" id="Phobius"/>
    </source>
</evidence>
<keyword evidence="2 5" id="KW-0812">Transmembrane</keyword>
<dbReference type="GO" id="GO:0016020">
    <property type="term" value="C:membrane"/>
    <property type="evidence" value="ECO:0007669"/>
    <property type="project" value="UniProtKB-SubCell"/>
</dbReference>
<keyword evidence="4 5" id="KW-0472">Membrane</keyword>